<dbReference type="InterPro" id="IPR016024">
    <property type="entry name" value="ARM-type_fold"/>
</dbReference>
<protein>
    <submittedName>
        <fullName evidence="1">Uncharacterized protein</fullName>
    </submittedName>
</protein>
<gene>
    <name evidence="1" type="ORF">M9Y10_020275</name>
</gene>
<organism evidence="1 2">
    <name type="scientific">Tritrichomonas musculus</name>
    <dbReference type="NCBI Taxonomy" id="1915356"/>
    <lineage>
        <taxon>Eukaryota</taxon>
        <taxon>Metamonada</taxon>
        <taxon>Parabasalia</taxon>
        <taxon>Tritrichomonadida</taxon>
        <taxon>Tritrichomonadidae</taxon>
        <taxon>Tritrichomonas</taxon>
    </lineage>
</organism>
<evidence type="ECO:0000313" key="1">
    <source>
        <dbReference type="EMBL" id="KAK8846269.1"/>
    </source>
</evidence>
<proteinExistence type="predicted"/>
<keyword evidence="2" id="KW-1185">Reference proteome</keyword>
<name>A0ABR2HHS6_9EUKA</name>
<reference evidence="1 2" key="1">
    <citation type="submission" date="2024-04" db="EMBL/GenBank/DDBJ databases">
        <title>Tritrichomonas musculus Genome.</title>
        <authorList>
            <person name="Alves-Ferreira E."/>
            <person name="Grigg M."/>
            <person name="Lorenzi H."/>
            <person name="Galac M."/>
        </authorList>
    </citation>
    <scope>NUCLEOTIDE SEQUENCE [LARGE SCALE GENOMIC DNA]</scope>
    <source>
        <strain evidence="1 2">EAF2021</strain>
    </source>
</reference>
<accession>A0ABR2HHS6</accession>
<dbReference type="EMBL" id="JAPFFF010000029">
    <property type="protein sequence ID" value="KAK8846269.1"/>
    <property type="molecule type" value="Genomic_DNA"/>
</dbReference>
<dbReference type="SUPFAM" id="SSF48371">
    <property type="entry name" value="ARM repeat"/>
    <property type="match status" value="1"/>
</dbReference>
<evidence type="ECO:0000313" key="2">
    <source>
        <dbReference type="Proteomes" id="UP001470230"/>
    </source>
</evidence>
<comment type="caution">
    <text evidence="1">The sequence shown here is derived from an EMBL/GenBank/DDBJ whole genome shotgun (WGS) entry which is preliminary data.</text>
</comment>
<dbReference type="Proteomes" id="UP001470230">
    <property type="component" value="Unassembled WGS sequence"/>
</dbReference>
<sequence length="453" mass="52807">MFQTNIFLKETIKKREKIGPRIFVTKCMKSENVNLRRLDRQSECVKKDSETDDLFLFFNKAQSILNEIQTTEIITLQKLTEIYSIISEIDVDSLSSFFPFRSFFNILEKAYPETPEIIHFLLLLISHSSIGDFFNPDIFICETDISFLMNILKEKQYKSCTLTLIASICYKCRNYIQLFCEKGLLDELVNDDLDIQKSNFLAFLSESSLSEFQSKSLSVFIKPLILFDDIQLILNGLIILDNLIKSSYEFLSKMLIEQYHCILVDKFKQFINLNSEELFISFLSIFCSIPNLSKEMISLLFYLIGNNNFKSMNSCLYYGSLIFREQYHFWKSEVDVDSLFKLLLPYVNSTYDISFKSESSVFLTLMRYGGYKQISDPIMIKSILKFVHHPNFSKMCLNALDKLLTFSKSPELLFGDYLEELFSILNELVNNDNEDISKISSILLERAFPDYAS</sequence>